<dbReference type="Proteomes" id="UP000008206">
    <property type="component" value="Chromosome"/>
</dbReference>
<sequence length="790" mass="91148">MMLERHRKELNDSKISETIIALNFVSLQGNSCYSHLLYSLGVEERRNDGRLRDKWIKNYSHLDDGGWWCGAGIDLTTLNSNSLANQCYGVESEWGCFKPNTPRMIHGKPIKYEHPPHAQTELFSLKIAEEDWIKIANKLDKHEEVCEVLKQDCPTGGYIPEVQFWQWVIDNPLPVIITEGAKKAASVLSTGYICIALPGITTGWRSETGQLIDPLKALCRAGREFCIAFDQDAKFITKIDVFRAAKRLGELLETEGVNVSVLLWEPEEGKGIDDLIAKAGEGRLDEVFEERILLGEYCDRQQIHRISAAKLLEFIQRNFGKKLAFNELTQRVELNGKPLELGNELRYWLIEEYLIDAAPNHLIDALLYVAKKNSYHPVEKYLKACYAANQFLPIDNLSQRYLGTSNPIYDVFVKKWLIGAVARVLEPGCQMDHALILKSDKQGTGKTNFFRKLAGEWFDGSFGSNLESRQSLMVLHRCWIQEWGEFERIVTKREAGEIKDFMTKLSDCFVKPYGRDALDYPRRFVFCGSTNEDDFLRDKTGSRRFLVIPIQSNWMIPFKTLEAERSLLWASAVKEYLEGKKQGVDAWVLTPEEYEQLEKSNQAFRDYDEWEGLIANWAETNHKEKITITEVLRECFDVENNASDHKRQQMRVSKALKQLGWKKLKPVNGANGDKQHYWLKPETPTVTEAEITTPKQEPSPEKATEPQNTNTENEIASNEKEWTYDVWILRPNDYIELKSDRGKYWRVEFRGPFYARIVFSNTVKNIDFKTEFRVVSKPPQTHPQRNGKKP</sequence>
<dbReference type="AlphaFoldDB" id="E0U6Z0"/>
<keyword evidence="5" id="KW-1185">Reference proteome</keyword>
<accession>E0U6Z0</accession>
<dbReference type="KEGG" id="cyj:Cyan7822_4107"/>
<reference evidence="5" key="1">
    <citation type="journal article" date="2011" name="MBio">
        <title>Novel metabolic attributes of the genus Cyanothece, comprising a group of unicellular nitrogen-fixing Cyanobacteria.</title>
        <authorList>
            <person name="Bandyopadhyay A."/>
            <person name="Elvitigala T."/>
            <person name="Welsh E."/>
            <person name="Stockel J."/>
            <person name="Liberton M."/>
            <person name="Min H."/>
            <person name="Sherman L.A."/>
            <person name="Pakrasi H.B."/>
        </authorList>
    </citation>
    <scope>NUCLEOTIDE SEQUENCE [LARGE SCALE GENOMIC DNA]</scope>
    <source>
        <strain evidence="5">PCC 7822</strain>
    </source>
</reference>
<dbReference type="EMBL" id="CP002198">
    <property type="protein sequence ID" value="ADN16027.1"/>
    <property type="molecule type" value="Genomic_DNA"/>
</dbReference>
<dbReference type="Pfam" id="PF05272">
    <property type="entry name" value="VapE-like_dom"/>
    <property type="match status" value="1"/>
</dbReference>
<evidence type="ECO:0000259" key="2">
    <source>
        <dbReference type="Pfam" id="PF05272"/>
    </source>
</evidence>
<proteinExistence type="predicted"/>
<protein>
    <submittedName>
        <fullName evidence="4">Virulence-associated E family protein</fullName>
    </submittedName>
</protein>
<dbReference type="eggNOG" id="COG5545">
    <property type="taxonomic scope" value="Bacteria"/>
</dbReference>
<dbReference type="Pfam" id="PF12965">
    <property type="entry name" value="DUF3854"/>
    <property type="match status" value="1"/>
</dbReference>
<evidence type="ECO:0000256" key="1">
    <source>
        <dbReference type="SAM" id="MobiDB-lite"/>
    </source>
</evidence>
<dbReference type="InterPro" id="IPR024385">
    <property type="entry name" value="DUF3854"/>
</dbReference>
<name>E0U6Z0_GLOV7</name>
<dbReference type="PANTHER" id="PTHR34985:SF1">
    <property type="entry name" value="SLR0554 PROTEIN"/>
    <property type="match status" value="1"/>
</dbReference>
<evidence type="ECO:0000313" key="5">
    <source>
        <dbReference type="Proteomes" id="UP000008206"/>
    </source>
</evidence>
<feature type="region of interest" description="Disordered" evidence="1">
    <location>
        <begin position="672"/>
        <end position="716"/>
    </location>
</feature>
<evidence type="ECO:0000259" key="3">
    <source>
        <dbReference type="Pfam" id="PF12965"/>
    </source>
</evidence>
<feature type="domain" description="Virulence-associated protein E-like" evidence="2">
    <location>
        <begin position="394"/>
        <end position="605"/>
    </location>
</feature>
<dbReference type="Gene3D" id="3.40.1360.10">
    <property type="match status" value="1"/>
</dbReference>
<evidence type="ECO:0000313" key="4">
    <source>
        <dbReference type="EMBL" id="ADN16027.1"/>
    </source>
</evidence>
<dbReference type="HOGENOM" id="CLU_016125_0_0_3"/>
<organism evidence="4 5">
    <name type="scientific">Gloeothece verrucosa (strain PCC 7822)</name>
    <name type="common">Cyanothece sp. (strain PCC 7822)</name>
    <dbReference type="NCBI Taxonomy" id="497965"/>
    <lineage>
        <taxon>Bacteria</taxon>
        <taxon>Bacillati</taxon>
        <taxon>Cyanobacteriota</taxon>
        <taxon>Cyanophyceae</taxon>
        <taxon>Oscillatoriophycideae</taxon>
        <taxon>Chroococcales</taxon>
        <taxon>Aphanothecaceae</taxon>
        <taxon>Gloeothece</taxon>
        <taxon>Gloeothece verrucosa</taxon>
    </lineage>
</organism>
<feature type="compositionally biased region" description="Polar residues" evidence="1">
    <location>
        <begin position="705"/>
        <end position="716"/>
    </location>
</feature>
<dbReference type="PANTHER" id="PTHR34985">
    <property type="entry name" value="SLR0554 PROTEIN"/>
    <property type="match status" value="1"/>
</dbReference>
<dbReference type="InterPro" id="IPR007936">
    <property type="entry name" value="VapE-like_dom"/>
</dbReference>
<dbReference type="STRING" id="497965.Cyan7822_4107"/>
<dbReference type="InterPro" id="IPR034154">
    <property type="entry name" value="TOPRIM_DnaG/twinkle"/>
</dbReference>
<dbReference type="eggNOG" id="COG0358">
    <property type="taxonomic scope" value="Bacteria"/>
</dbReference>
<feature type="domain" description="DUF3854" evidence="3">
    <location>
        <begin position="164"/>
        <end position="281"/>
    </location>
</feature>
<gene>
    <name evidence="4" type="ordered locus">Cyan7822_4107</name>
</gene>
<dbReference type="RefSeq" id="WP_013324093.1">
    <property type="nucleotide sequence ID" value="NC_014501.1"/>
</dbReference>
<dbReference type="CDD" id="cd01029">
    <property type="entry name" value="TOPRIM_primases"/>
    <property type="match status" value="1"/>
</dbReference>